<organism evidence="2 3">
    <name type="scientific">Bittarella massiliensis</name>
    <name type="common">ex Durand et al. 2017</name>
    <dbReference type="NCBI Taxonomy" id="1720313"/>
    <lineage>
        <taxon>Bacteria</taxon>
        <taxon>Bacillati</taxon>
        <taxon>Bacillota</taxon>
        <taxon>Clostridia</taxon>
        <taxon>Eubacteriales</taxon>
        <taxon>Oscillospiraceae</taxon>
        <taxon>Bittarella (ex Durand et al. 2017)</taxon>
    </lineage>
</organism>
<sequence>MIDLVKITPENLAQEHICCALSNNADCQVLSKKAWLKERLAEGLVFLKGDVRGKCFIEYLPAEFAWAPVEADGYTFIDCLWVAGRFAGQGHSNLLLEECIRDSRERGKKGLAILSSPKKRGFLSDPNYLRHKGFAVADTAPPYFELLYLPFDGQAEPPRFGPSAKGGAQGPAADGFVLYYTNQCPFPAKYAPLIEGMARDRAVPFRSVHLTTREQARQAPTPFPTYSLFYNGAFVTHEILSEKKFEKLLLERGL</sequence>
<name>A0AAQ1MER0_9FIRM</name>
<reference evidence="3" key="1">
    <citation type="submission" date="2016-11" db="EMBL/GenBank/DDBJ databases">
        <authorList>
            <person name="Jaros S."/>
            <person name="Januszkiewicz K."/>
            <person name="Wedrychowicz H."/>
        </authorList>
    </citation>
    <scope>NUCLEOTIDE SEQUENCE [LARGE SCALE GENOMIC DNA]</scope>
    <source>
        <strain evidence="3">DSM 4029</strain>
    </source>
</reference>
<protein>
    <submittedName>
        <fullName evidence="2">YoaP-like</fullName>
    </submittedName>
</protein>
<dbReference type="AlphaFoldDB" id="A0AAQ1MER0"/>
<accession>A0AAQ1MER0</accession>
<feature type="domain" description="YoaP-like" evidence="1">
    <location>
        <begin position="204"/>
        <end position="247"/>
    </location>
</feature>
<evidence type="ECO:0000259" key="1">
    <source>
        <dbReference type="Pfam" id="PF14268"/>
    </source>
</evidence>
<evidence type="ECO:0000313" key="2">
    <source>
        <dbReference type="EMBL" id="SHG19544.1"/>
    </source>
</evidence>
<dbReference type="Pfam" id="PF14268">
    <property type="entry name" value="YoaP"/>
    <property type="match status" value="1"/>
</dbReference>
<gene>
    <name evidence="2" type="ORF">SAMN05444424_1826</name>
</gene>
<evidence type="ECO:0000313" key="3">
    <source>
        <dbReference type="Proteomes" id="UP000184089"/>
    </source>
</evidence>
<dbReference type="SUPFAM" id="SSF55729">
    <property type="entry name" value="Acyl-CoA N-acyltransferases (Nat)"/>
    <property type="match status" value="1"/>
</dbReference>
<dbReference type="InterPro" id="IPR016181">
    <property type="entry name" value="Acyl_CoA_acyltransferase"/>
</dbReference>
<dbReference type="InterPro" id="IPR025685">
    <property type="entry name" value="YoaP-like_dom"/>
</dbReference>
<dbReference type="Proteomes" id="UP000184089">
    <property type="component" value="Unassembled WGS sequence"/>
</dbReference>
<proteinExistence type="predicted"/>
<dbReference type="EMBL" id="FQVY01000002">
    <property type="protein sequence ID" value="SHG19544.1"/>
    <property type="molecule type" value="Genomic_DNA"/>
</dbReference>
<comment type="caution">
    <text evidence="2">The sequence shown here is derived from an EMBL/GenBank/DDBJ whole genome shotgun (WGS) entry which is preliminary data.</text>
</comment>